<proteinExistence type="predicted"/>
<evidence type="ECO:0000313" key="2">
    <source>
        <dbReference type="Proteomes" id="UP000031036"/>
    </source>
</evidence>
<keyword evidence="2" id="KW-1185">Reference proteome</keyword>
<dbReference type="EMBL" id="JPKZ01002252">
    <property type="protein sequence ID" value="KHN77733.1"/>
    <property type="molecule type" value="Genomic_DNA"/>
</dbReference>
<dbReference type="AlphaFoldDB" id="A0A0B2V876"/>
<dbReference type="Proteomes" id="UP000031036">
    <property type="component" value="Unassembled WGS sequence"/>
</dbReference>
<sequence length="157" mass="17605">MPLVHSEHQQVLPMAGPNGANVPRQRCLWLEQLVAEMSVAQVSNSRSANGSNVQWQKCQCLKYSVAEVPAAQINPCQKRVDNVTVVEIVLRNQISQNDRRITSTRTALPDWLKKPSLPTFSQESECASRTAHLIHRTNVLSRLIYTPKNQLPAKISL</sequence>
<gene>
    <name evidence="1" type="ORF">Tcan_00091</name>
</gene>
<evidence type="ECO:0000313" key="1">
    <source>
        <dbReference type="EMBL" id="KHN77733.1"/>
    </source>
</evidence>
<name>A0A0B2V876_TOXCA</name>
<reference evidence="1 2" key="1">
    <citation type="submission" date="2014-11" db="EMBL/GenBank/DDBJ databases">
        <title>Genetic blueprint of the zoonotic pathogen Toxocara canis.</title>
        <authorList>
            <person name="Zhu X.-Q."/>
            <person name="Korhonen P.K."/>
            <person name="Cai H."/>
            <person name="Young N.D."/>
            <person name="Nejsum P."/>
            <person name="von Samson-Himmelstjerna G."/>
            <person name="Boag P.R."/>
            <person name="Tan P."/>
            <person name="Li Q."/>
            <person name="Min J."/>
            <person name="Yang Y."/>
            <person name="Wang X."/>
            <person name="Fang X."/>
            <person name="Hall R.S."/>
            <person name="Hofmann A."/>
            <person name="Sternberg P.W."/>
            <person name="Jex A.R."/>
            <person name="Gasser R.B."/>
        </authorList>
    </citation>
    <scope>NUCLEOTIDE SEQUENCE [LARGE SCALE GENOMIC DNA]</scope>
    <source>
        <strain evidence="1">PN_DK_2014</strain>
    </source>
</reference>
<comment type="caution">
    <text evidence="1">The sequence shown here is derived from an EMBL/GenBank/DDBJ whole genome shotgun (WGS) entry which is preliminary data.</text>
</comment>
<protein>
    <submittedName>
        <fullName evidence="1">Uncharacterized protein</fullName>
    </submittedName>
</protein>
<accession>A0A0B2V876</accession>
<organism evidence="1 2">
    <name type="scientific">Toxocara canis</name>
    <name type="common">Canine roundworm</name>
    <dbReference type="NCBI Taxonomy" id="6265"/>
    <lineage>
        <taxon>Eukaryota</taxon>
        <taxon>Metazoa</taxon>
        <taxon>Ecdysozoa</taxon>
        <taxon>Nematoda</taxon>
        <taxon>Chromadorea</taxon>
        <taxon>Rhabditida</taxon>
        <taxon>Spirurina</taxon>
        <taxon>Ascaridomorpha</taxon>
        <taxon>Ascaridoidea</taxon>
        <taxon>Toxocaridae</taxon>
        <taxon>Toxocara</taxon>
    </lineage>
</organism>